<feature type="coiled-coil region" evidence="1">
    <location>
        <begin position="359"/>
        <end position="407"/>
    </location>
</feature>
<dbReference type="Pfam" id="PF05833">
    <property type="entry name" value="NFACT_N"/>
    <property type="match status" value="1"/>
</dbReference>
<feature type="coiled-coil region" evidence="1">
    <location>
        <begin position="256"/>
        <end position="297"/>
    </location>
</feature>
<dbReference type="GO" id="GO:0072344">
    <property type="term" value="P:rescue of stalled ribosome"/>
    <property type="evidence" value="ECO:0007669"/>
    <property type="project" value="TreeGrafter"/>
</dbReference>
<dbReference type="InterPro" id="IPR008532">
    <property type="entry name" value="NFACT_RNA-bd"/>
</dbReference>
<dbReference type="PANTHER" id="PTHR15239">
    <property type="entry name" value="NUCLEAR EXPORT MEDIATOR FACTOR NEMF"/>
    <property type="match status" value="1"/>
</dbReference>
<keyword evidence="4" id="KW-1185">Reference proteome</keyword>
<dbReference type="NCBIfam" id="NF041120">
    <property type="entry name" value="RqcH_arch"/>
    <property type="match status" value="1"/>
</dbReference>
<dbReference type="GeneID" id="11262506"/>
<dbReference type="Gene3D" id="2.30.310.10">
    <property type="entry name" value="ibrinogen binding protein from staphylococcus aureus domain"/>
    <property type="match status" value="1"/>
</dbReference>
<dbReference type="STRING" id="768679.TTX_1624"/>
<dbReference type="PATRIC" id="fig|768679.9.peg.1645"/>
<dbReference type="HOGENOM" id="CLU_003612_2_1_2"/>
<sequence>MKTSLTIVDLYASAREMRNLIGRRVENIYKTPSGYLFKFAGGSYLIIDETRASLTGVLGERDYRGAETLRGLLRDEKLDDVTVPRFDKILVLKFGEVDLIAELLKPFNLIAVKGGKIVWLDHYYRGKDRELKTGVPYSYPPMPYVDPLAQRDAALRALAEGKDLRRALSRELGLGPEVAEEVYQRSSGNADRALAVLEELIREVTLGQLRPTLYVLNGVPVTVTPIRFISINADATEEFDTFWKALDKYFIEIELRKAVEKKTANITSRRQKLEQTIKSLEVEIEEYRRKGEELRRIAQTMMNIKYELEDLMGRLNTATDVENESIRIIDVDRKRREAVLETSGIKFVVKLDLPVGKQISSMFEKAKEYLRKAEKAEETLRRLRAELERLEEQRAELERSIKEGVVRVAERSWFERYRWTATSRKTPVLGGRDASQNEILVKKYLRDNYLFFHADIPGASVVITRPIEDQLELLEVAQFAASYSKAWKAGIHSIDVFYVFGSQVSKQPPSGEYLARGSFMIYGTRNYIRHVRLELAIGVRRDGDIKRVVVAPEKSIKMLAHRYVVVTPGSSEKGKVAKDIAKRLDAEGLLDDLVMALPGPSSVQEWGSGEPMPWEEIKAMFSTW</sequence>
<evidence type="ECO:0000256" key="1">
    <source>
        <dbReference type="SAM" id="Coils"/>
    </source>
</evidence>
<dbReference type="PANTHER" id="PTHR15239:SF6">
    <property type="entry name" value="RIBOSOME QUALITY CONTROL COMPLEX SUBUNIT NEMF"/>
    <property type="match status" value="1"/>
</dbReference>
<dbReference type="GO" id="GO:0000049">
    <property type="term" value="F:tRNA binding"/>
    <property type="evidence" value="ECO:0007669"/>
    <property type="project" value="TreeGrafter"/>
</dbReference>
<organism evidence="3 4">
    <name type="scientific">Thermoproteus tenax (strain ATCC 35583 / DSM 2078 / JCM 9277 / NBRC 100435 / Kra 1)</name>
    <dbReference type="NCBI Taxonomy" id="768679"/>
    <lineage>
        <taxon>Archaea</taxon>
        <taxon>Thermoproteota</taxon>
        <taxon>Thermoprotei</taxon>
        <taxon>Thermoproteales</taxon>
        <taxon>Thermoproteaceae</taxon>
        <taxon>Thermoproteus</taxon>
    </lineage>
</organism>
<dbReference type="InterPro" id="IPR051608">
    <property type="entry name" value="RQC_Subunit_NEMF"/>
</dbReference>
<dbReference type="RefSeq" id="WP_014127502.1">
    <property type="nucleotide sequence ID" value="NC_016070.1"/>
</dbReference>
<evidence type="ECO:0000313" key="4">
    <source>
        <dbReference type="Proteomes" id="UP000002654"/>
    </source>
</evidence>
<dbReference type="KEGG" id="ttn:TTX_1624"/>
<gene>
    <name evidence="3" type="ordered locus">TTX_1624</name>
</gene>
<dbReference type="OrthoDB" id="10943at2157"/>
<feature type="domain" description="NFACT RNA-binding" evidence="2">
    <location>
        <begin position="417"/>
        <end position="523"/>
    </location>
</feature>
<evidence type="ECO:0000259" key="2">
    <source>
        <dbReference type="Pfam" id="PF05670"/>
    </source>
</evidence>
<dbReference type="Proteomes" id="UP000002654">
    <property type="component" value="Chromosome"/>
</dbReference>
<name>G4RL03_THETK</name>
<dbReference type="PaxDb" id="768679-TTX_1624"/>
<reference evidence="3 4" key="1">
    <citation type="journal article" date="2011" name="PLoS ONE">
        <title>The complete genome sequence of Thermoproteus tenax: a physiologically versatile member of the Crenarchaeota.</title>
        <authorList>
            <person name="Siebers B."/>
            <person name="Zaparty M."/>
            <person name="Raddatz G."/>
            <person name="Tjaden B."/>
            <person name="Albers S.V."/>
            <person name="Bell S.D."/>
            <person name="Blombach F."/>
            <person name="Kletzin A."/>
            <person name="Kyrpides N."/>
            <person name="Lanz C."/>
            <person name="Plagens A."/>
            <person name="Rampp M."/>
            <person name="Rosinus A."/>
            <person name="von Jan M."/>
            <person name="Makarova K.S."/>
            <person name="Klenk H.P."/>
            <person name="Schuster S.C."/>
            <person name="Hensel R."/>
        </authorList>
    </citation>
    <scope>NUCLEOTIDE SEQUENCE [LARGE SCALE GENOMIC DNA]</scope>
    <source>
        <strain evidence="4">ATCC 35583 / DSM 2078 / JCM 9277 / NBRC 100435 / Kra 1</strain>
    </source>
</reference>
<dbReference type="GO" id="GO:0043023">
    <property type="term" value="F:ribosomal large subunit binding"/>
    <property type="evidence" value="ECO:0007669"/>
    <property type="project" value="TreeGrafter"/>
</dbReference>
<dbReference type="AlphaFoldDB" id="G4RL03"/>
<dbReference type="eggNOG" id="arCOG01695">
    <property type="taxonomic scope" value="Archaea"/>
</dbReference>
<proteinExistence type="predicted"/>
<dbReference type="Pfam" id="PF05670">
    <property type="entry name" value="NFACT-R_1"/>
    <property type="match status" value="1"/>
</dbReference>
<accession>G4RL03</accession>
<dbReference type="EMBL" id="FN869859">
    <property type="protein sequence ID" value="CCC82248.1"/>
    <property type="molecule type" value="Genomic_DNA"/>
</dbReference>
<keyword evidence="1" id="KW-0175">Coiled coil</keyword>
<dbReference type="GO" id="GO:1990112">
    <property type="term" value="C:RQC complex"/>
    <property type="evidence" value="ECO:0007669"/>
    <property type="project" value="TreeGrafter"/>
</dbReference>
<protein>
    <submittedName>
        <fullName evidence="3">Predicted RNA-binding protein homologous to eukaryotic snRNP</fullName>
    </submittedName>
</protein>
<evidence type="ECO:0000313" key="3">
    <source>
        <dbReference type="EMBL" id="CCC82248.1"/>
    </source>
</evidence>